<dbReference type="InterPro" id="IPR027417">
    <property type="entry name" value="P-loop_NTPase"/>
</dbReference>
<accession>B3E4T0</accession>
<keyword evidence="4" id="KW-1185">Reference proteome</keyword>
<evidence type="ECO:0000313" key="3">
    <source>
        <dbReference type="EMBL" id="ACD96016.1"/>
    </source>
</evidence>
<keyword evidence="1" id="KW-0812">Transmembrane</keyword>
<gene>
    <name evidence="3" type="ordered locus">Glov_2300</name>
</gene>
<dbReference type="Gene3D" id="1.10.101.10">
    <property type="entry name" value="PGBD-like superfamily/PGBD"/>
    <property type="match status" value="1"/>
</dbReference>
<dbReference type="PANTHER" id="PTHR35894">
    <property type="entry name" value="GENERAL SECRETION PATHWAY PROTEIN A-RELATED"/>
    <property type="match status" value="1"/>
</dbReference>
<keyword evidence="1" id="KW-0472">Membrane</keyword>
<dbReference type="SMART" id="SM00382">
    <property type="entry name" value="AAA"/>
    <property type="match status" value="1"/>
</dbReference>
<evidence type="ECO:0000256" key="1">
    <source>
        <dbReference type="SAM" id="Phobius"/>
    </source>
</evidence>
<protein>
    <submittedName>
        <fullName evidence="3">Peptidoglycan-binding domain 1 protein</fullName>
    </submittedName>
</protein>
<dbReference type="PANTHER" id="PTHR35894:SF1">
    <property type="entry name" value="PHOSPHORIBULOKINASE _ URIDINE KINASE FAMILY"/>
    <property type="match status" value="1"/>
</dbReference>
<dbReference type="InterPro" id="IPR036365">
    <property type="entry name" value="PGBD-like_sf"/>
</dbReference>
<reference evidence="3 4" key="1">
    <citation type="submission" date="2008-05" db="EMBL/GenBank/DDBJ databases">
        <title>Complete sequence of chromosome of Geobacter lovleyi SZ.</title>
        <authorList>
            <consortium name="US DOE Joint Genome Institute"/>
            <person name="Lucas S."/>
            <person name="Copeland A."/>
            <person name="Lapidus A."/>
            <person name="Glavina del Rio T."/>
            <person name="Dalin E."/>
            <person name="Tice H."/>
            <person name="Bruce D."/>
            <person name="Goodwin L."/>
            <person name="Pitluck S."/>
            <person name="Chertkov O."/>
            <person name="Meincke L."/>
            <person name="Brettin T."/>
            <person name="Detter J.C."/>
            <person name="Han C."/>
            <person name="Tapia R."/>
            <person name="Kuske C.R."/>
            <person name="Schmutz J."/>
            <person name="Larimer F."/>
            <person name="Land M."/>
            <person name="Hauser L."/>
            <person name="Kyrpides N."/>
            <person name="Mikhailova N."/>
            <person name="Sung Y."/>
            <person name="Fletcher K.E."/>
            <person name="Ritalahti K.M."/>
            <person name="Loeffler F.E."/>
            <person name="Richardson P."/>
        </authorList>
    </citation>
    <scope>NUCLEOTIDE SEQUENCE [LARGE SCALE GENOMIC DNA]</scope>
    <source>
        <strain evidence="4">ATCC BAA-1151 / DSM 17278 / SZ</strain>
    </source>
</reference>
<proteinExistence type="predicted"/>
<dbReference type="eggNOG" id="COG3267">
    <property type="taxonomic scope" value="Bacteria"/>
</dbReference>
<dbReference type="SUPFAM" id="SSF47090">
    <property type="entry name" value="PGBD-like"/>
    <property type="match status" value="1"/>
</dbReference>
<dbReference type="Gene3D" id="3.40.50.300">
    <property type="entry name" value="P-loop containing nucleotide triphosphate hydrolases"/>
    <property type="match status" value="1"/>
</dbReference>
<dbReference type="AlphaFoldDB" id="B3E4T0"/>
<dbReference type="InterPro" id="IPR003593">
    <property type="entry name" value="AAA+_ATPase"/>
</dbReference>
<dbReference type="EMBL" id="CP001089">
    <property type="protein sequence ID" value="ACD96016.1"/>
    <property type="molecule type" value="Genomic_DNA"/>
</dbReference>
<evidence type="ECO:0000313" key="4">
    <source>
        <dbReference type="Proteomes" id="UP000002420"/>
    </source>
</evidence>
<dbReference type="eggNOG" id="COG3409">
    <property type="taxonomic scope" value="Bacteria"/>
</dbReference>
<dbReference type="CDD" id="cd00009">
    <property type="entry name" value="AAA"/>
    <property type="match status" value="1"/>
</dbReference>
<dbReference type="InterPro" id="IPR036366">
    <property type="entry name" value="PGBDSf"/>
</dbReference>
<dbReference type="Pfam" id="PF13401">
    <property type="entry name" value="AAA_22"/>
    <property type="match status" value="1"/>
</dbReference>
<feature type="transmembrane region" description="Helical" evidence="1">
    <location>
        <begin position="281"/>
        <end position="301"/>
    </location>
</feature>
<dbReference type="InterPro" id="IPR052026">
    <property type="entry name" value="ExeA_AAA_ATPase_DNA-bind"/>
</dbReference>
<evidence type="ECO:0000259" key="2">
    <source>
        <dbReference type="SMART" id="SM00382"/>
    </source>
</evidence>
<dbReference type="RefSeq" id="WP_012470350.1">
    <property type="nucleotide sequence ID" value="NC_010814.1"/>
</dbReference>
<dbReference type="Gene3D" id="3.90.70.10">
    <property type="entry name" value="Cysteine proteinases"/>
    <property type="match status" value="1"/>
</dbReference>
<dbReference type="KEGG" id="glo:Glov_2300"/>
<dbReference type="GO" id="GO:0016887">
    <property type="term" value="F:ATP hydrolysis activity"/>
    <property type="evidence" value="ECO:0007669"/>
    <property type="project" value="InterPro"/>
</dbReference>
<feature type="domain" description="AAA+ ATPase" evidence="2">
    <location>
        <begin position="42"/>
        <end position="184"/>
    </location>
</feature>
<dbReference type="InterPro" id="IPR049945">
    <property type="entry name" value="AAA_22"/>
</dbReference>
<keyword evidence="1" id="KW-1133">Transmembrane helix</keyword>
<dbReference type="SUPFAM" id="SSF52540">
    <property type="entry name" value="P-loop containing nucleoside triphosphate hydrolases"/>
    <property type="match status" value="1"/>
</dbReference>
<dbReference type="Proteomes" id="UP000002420">
    <property type="component" value="Chromosome"/>
</dbReference>
<organism evidence="3 4">
    <name type="scientific">Trichlorobacter lovleyi (strain ATCC BAA-1151 / DSM 17278 / SZ)</name>
    <name type="common">Geobacter lovleyi</name>
    <dbReference type="NCBI Taxonomy" id="398767"/>
    <lineage>
        <taxon>Bacteria</taxon>
        <taxon>Pseudomonadati</taxon>
        <taxon>Thermodesulfobacteriota</taxon>
        <taxon>Desulfuromonadia</taxon>
        <taxon>Geobacterales</taxon>
        <taxon>Geobacteraceae</taxon>
        <taxon>Trichlorobacter</taxon>
    </lineage>
</organism>
<dbReference type="STRING" id="398767.Glov_2300"/>
<dbReference type="OrthoDB" id="9779230at2"/>
<name>B3E4T0_TRIL1</name>
<sequence length="532" mass="57743">MYCTYFGLKERPFTLTPNPDFIFLGKAHQEAFAHLLYGIDQKAGFIALTGEVGAGKTTVIRTLLTRLTPETHATALILNPMLSSLGLLKTINREFGISDSGEEPAELVETLNQFLLQQKAAHKTVVLVIDEAQDMEPVVLEQVRLLSNLETATEKLIQIILVGQPELETLLSRSELRQLNQRITVRYHLTPMDAADTRDYIAHRLRVAGGPPEMIRFSTGAVQTIHRFAGGLPRLVNAVADRCLLIGYTAESRQIEAVQARQAICEVAPAEGRRTRRRTRILAAAVAALLLGVAVLAGMVATRPAPAPPAATPAPQQTATSLTRLLQRLDEGRSNLEAYQTILKAWNIAPSATVLPIGSLERSLKQAGLDIFRYTGNLGGLARIGYPAILELSLPNSQKRYLVFGGLTKELALVATEAGSLAGVSTAALEQVWTGRALIPWKNMLGLPVPVPYTTNNSQRELLARLLVSAGAWPPNQPVITEGAVREALKTFQQSQGLEAAGVAGGQTLLLLNRQTPDFKVPVLKKAERTDP</sequence>
<dbReference type="HOGENOM" id="CLU_024125_2_1_7"/>